<accession>A0AAF0DC60</accession>
<sequence>MPPSGRKPEFKISLADVFKSTKTLREEAAAAALKRSILEAKKKAEEVASLPPPPKEPITTPAPDPNAGAKPATSDSAPPAAPESAPAPAPAPAPAAPANAAAPSNPVPEWTAEQDLQLLKMKTENASWRAISTAIGKPVYALKDRWGVIQPKTNVLKQPKAQGEAKPVMTEGNGKGTRRRVSFSEPLVTTDNNDGARDTDSSKKRGFHLDGTLTLEETVLLNKIAAKYEEEKWIRISSRFFDKTGKRHAPRTLKKYILTE</sequence>
<protein>
    <recommendedName>
        <fullName evidence="4">Myb-like domain-containing protein</fullName>
    </recommendedName>
</protein>
<name>A0AAF0DC60_9EURO</name>
<feature type="region of interest" description="Disordered" evidence="1">
    <location>
        <begin position="157"/>
        <end position="206"/>
    </location>
</feature>
<reference evidence="2" key="1">
    <citation type="submission" date="2023-03" db="EMBL/GenBank/DDBJ databases">
        <title>Emydomyces testavorans Genome Sequence.</title>
        <authorList>
            <person name="Hoyer L."/>
        </authorList>
    </citation>
    <scope>NUCLEOTIDE SEQUENCE</scope>
    <source>
        <strain evidence="2">16-2883</strain>
    </source>
</reference>
<feature type="region of interest" description="Disordered" evidence="1">
    <location>
        <begin position="44"/>
        <end position="107"/>
    </location>
</feature>
<evidence type="ECO:0000256" key="1">
    <source>
        <dbReference type="SAM" id="MobiDB-lite"/>
    </source>
</evidence>
<organism evidence="2 3">
    <name type="scientific">Emydomyces testavorans</name>
    <dbReference type="NCBI Taxonomy" id="2070801"/>
    <lineage>
        <taxon>Eukaryota</taxon>
        <taxon>Fungi</taxon>
        <taxon>Dikarya</taxon>
        <taxon>Ascomycota</taxon>
        <taxon>Pezizomycotina</taxon>
        <taxon>Eurotiomycetes</taxon>
        <taxon>Eurotiomycetidae</taxon>
        <taxon>Onygenales</taxon>
        <taxon>Nannizziopsiaceae</taxon>
        <taxon>Emydomyces</taxon>
    </lineage>
</organism>
<feature type="compositionally biased region" description="Low complexity" evidence="1">
    <location>
        <begin position="96"/>
        <end position="107"/>
    </location>
</feature>
<evidence type="ECO:0008006" key="4">
    <source>
        <dbReference type="Google" id="ProtNLM"/>
    </source>
</evidence>
<feature type="compositionally biased region" description="Basic and acidic residues" evidence="1">
    <location>
        <begin position="194"/>
        <end position="203"/>
    </location>
</feature>
<feature type="compositionally biased region" description="Pro residues" evidence="1">
    <location>
        <begin position="79"/>
        <end position="95"/>
    </location>
</feature>
<feature type="compositionally biased region" description="Low complexity" evidence="1">
    <location>
        <begin position="69"/>
        <end position="78"/>
    </location>
</feature>
<keyword evidence="3" id="KW-1185">Reference proteome</keyword>
<dbReference type="EMBL" id="CP120627">
    <property type="protein sequence ID" value="WEW55801.1"/>
    <property type="molecule type" value="Genomic_DNA"/>
</dbReference>
<feature type="compositionally biased region" description="Pro residues" evidence="1">
    <location>
        <begin position="50"/>
        <end position="64"/>
    </location>
</feature>
<gene>
    <name evidence="2" type="ORF">PRK78_001234</name>
</gene>
<evidence type="ECO:0000313" key="3">
    <source>
        <dbReference type="Proteomes" id="UP001219355"/>
    </source>
</evidence>
<evidence type="ECO:0000313" key="2">
    <source>
        <dbReference type="EMBL" id="WEW55801.1"/>
    </source>
</evidence>
<dbReference type="Proteomes" id="UP001219355">
    <property type="component" value="Chromosome 1"/>
</dbReference>
<dbReference type="AlphaFoldDB" id="A0AAF0DC60"/>
<proteinExistence type="predicted"/>